<name>A0A0U5H7Q6_ASPCI</name>
<keyword evidence="6" id="KW-0119">Carbohydrate metabolism</keyword>
<dbReference type="InterPro" id="IPR029070">
    <property type="entry name" value="Chitinase_insertion_sf"/>
</dbReference>
<dbReference type="EC" id="3.2.1.14" evidence="3"/>
<evidence type="ECO:0000256" key="10">
    <source>
        <dbReference type="SAM" id="MobiDB-lite"/>
    </source>
</evidence>
<keyword evidence="8" id="KW-0624">Polysaccharide degradation</keyword>
<dbReference type="InterPro" id="IPR011583">
    <property type="entry name" value="Chitinase_II/V-like_cat"/>
</dbReference>
<keyword evidence="5" id="KW-0146">Chitin degradation</keyword>
<evidence type="ECO:0000313" key="12">
    <source>
        <dbReference type="EMBL" id="CEL10116.1"/>
    </source>
</evidence>
<evidence type="ECO:0000256" key="6">
    <source>
        <dbReference type="ARBA" id="ARBA00023277"/>
    </source>
</evidence>
<evidence type="ECO:0000256" key="9">
    <source>
        <dbReference type="RuleBase" id="RU000489"/>
    </source>
</evidence>
<dbReference type="InterPro" id="IPR017853">
    <property type="entry name" value="GH"/>
</dbReference>
<evidence type="ECO:0000256" key="5">
    <source>
        <dbReference type="ARBA" id="ARBA00023024"/>
    </source>
</evidence>
<dbReference type="GO" id="GO:0000272">
    <property type="term" value="P:polysaccharide catabolic process"/>
    <property type="evidence" value="ECO:0007669"/>
    <property type="project" value="UniProtKB-KW"/>
</dbReference>
<dbReference type="SUPFAM" id="SSF54556">
    <property type="entry name" value="Chitinase insertion domain"/>
    <property type="match status" value="1"/>
</dbReference>
<organism evidence="12 13">
    <name type="scientific">Aspergillus calidoustus</name>
    <dbReference type="NCBI Taxonomy" id="454130"/>
    <lineage>
        <taxon>Eukaryota</taxon>
        <taxon>Fungi</taxon>
        <taxon>Dikarya</taxon>
        <taxon>Ascomycota</taxon>
        <taxon>Pezizomycotina</taxon>
        <taxon>Eurotiomycetes</taxon>
        <taxon>Eurotiomycetidae</taxon>
        <taxon>Eurotiales</taxon>
        <taxon>Aspergillaceae</taxon>
        <taxon>Aspergillus</taxon>
        <taxon>Aspergillus subgen. Nidulantes</taxon>
    </lineage>
</organism>
<evidence type="ECO:0000256" key="1">
    <source>
        <dbReference type="ARBA" id="ARBA00000822"/>
    </source>
</evidence>
<sequence>MTSEFCGDTKVKRPSADYNDFTPLRRIVGYYEGWSHERPCNSFFPEQITPGIYTHLNYAFATIDPTSFEVKLASTTEEDLIRRLARLKTQDADLKVYVALGGWAYNDPGPTQTTFSDLARSEDAQKKFFRSLISFLSTYNLDGVDIDWEYPGPHEIVDRGGREEDFDNFPIFLRRLKQALKSAGGRDGVTITLPASYWFLQHFDIVQLEKHVDFFNIMSYDLHGAWDKGNKWLGPYLNAHTNLTEISDALDLLWRNKIPSNKVVLGTAFYGRAFAATSTSCLEPGCTFESAATMGDCSRENGILLNSEIVDILDAQGVKPTLDKKAGVKIATWDNQWVAYDDEETLELKAKFSLGLGLGGVMVWAVSHDTPTQRFSNAFFRRAVNRNGLTSTTESNSTRYVEIHKLIDQCKWTNCGKTCPAGYQPALRTDKNAADNEVMLDKTACDGDHHTLCCPEKAMATCGWYIHTNSFCDYSCPQDFVEVGSNHHGCHSGYQAACCRVTSNPIHSWTLSSMGMWGKCQWAGDRSGDRRDPDCSDHTCPSARARDPVLTSNAGSGAVSCKDDSERRYCCADAQNEGGEGNQWLNGTWEDHLGRFMQDNSTRERCWSDCEDDTYRLAMEQTGVCENKPGAKAYCAPNGYYDIEWKERANVTDVKEALDIFFNNPQCPNDQSGGLEVRDQTVSGAQKQVVIMLAAILGAPLYQKTKVADYEDLWNEQSDEHGFQYLKFPEFRESLEEWFGNIYRDISKIIDTIKCRFEDLNDLASPNPVLSCEDEDPCEDDDADCESEEWDDPCPEAEASLDKRGVERTYCIRSRGTTLRSRRYRSTGQVPSTDFLRRRVIVLRHRRDCSNTNVRQVSMPTGNQVDGQLIHVEHPTEMNTEPTLLSDLSLGQLDEDHQNAFTPIPAGFVSDAWMNGQVMNPRDYALPVGGVEGDPSARIPSQRIYQAYGSVTYDVNFWMLEWYLNFLKNRVWRWRVWTNGPLAESSMTTHVNNVDDPRQALSRIRSVIGVFQYLNLDGVRATLRDQYQLTFRERRLVNLAWNAAHPDEQFDIRTPTRLWFQNHYRRMEESAQEFLDRWLREMERIWESRTGQRAARVRDDIQSLLDEVAGGVLHINTDDFWDVETD</sequence>
<comment type="catalytic activity">
    <reaction evidence="1">
        <text>Random endo-hydrolysis of N-acetyl-beta-D-glucosaminide (1-&gt;4)-beta-linkages in chitin and chitodextrins.</text>
        <dbReference type="EC" id="3.2.1.14"/>
    </reaction>
</comment>
<dbReference type="Gene3D" id="3.20.20.80">
    <property type="entry name" value="Glycosidases"/>
    <property type="match status" value="1"/>
</dbReference>
<dbReference type="GO" id="GO:0008843">
    <property type="term" value="F:endochitinase activity"/>
    <property type="evidence" value="ECO:0007669"/>
    <property type="project" value="UniProtKB-EC"/>
</dbReference>
<proteinExistence type="inferred from homology"/>
<dbReference type="InterPro" id="IPR001223">
    <property type="entry name" value="Glyco_hydro18_cat"/>
</dbReference>
<evidence type="ECO:0000256" key="3">
    <source>
        <dbReference type="ARBA" id="ARBA00012729"/>
    </source>
</evidence>
<feature type="domain" description="GH18" evidence="11">
    <location>
        <begin position="25"/>
        <end position="386"/>
    </location>
</feature>
<dbReference type="PROSITE" id="PS51910">
    <property type="entry name" value="GH18_2"/>
    <property type="match status" value="1"/>
</dbReference>
<evidence type="ECO:0000259" key="11">
    <source>
        <dbReference type="PROSITE" id="PS51910"/>
    </source>
</evidence>
<dbReference type="Proteomes" id="UP000054771">
    <property type="component" value="Unassembled WGS sequence"/>
</dbReference>
<dbReference type="STRING" id="454130.A0A0U5H7Q6"/>
<dbReference type="GO" id="GO:0006032">
    <property type="term" value="P:chitin catabolic process"/>
    <property type="evidence" value="ECO:0007669"/>
    <property type="project" value="UniProtKB-KW"/>
</dbReference>
<feature type="region of interest" description="Disordered" evidence="10">
    <location>
        <begin position="773"/>
        <end position="794"/>
    </location>
</feature>
<dbReference type="Gene3D" id="3.10.50.10">
    <property type="match status" value="1"/>
</dbReference>
<dbReference type="SMART" id="SM00636">
    <property type="entry name" value="Glyco_18"/>
    <property type="match status" value="1"/>
</dbReference>
<reference evidence="13" key="1">
    <citation type="journal article" date="2016" name="Genome Announc.">
        <title>Draft genome sequences of fungus Aspergillus calidoustus.</title>
        <authorList>
            <person name="Horn F."/>
            <person name="Linde J."/>
            <person name="Mattern D.J."/>
            <person name="Walther G."/>
            <person name="Guthke R."/>
            <person name="Scherlach K."/>
            <person name="Martin K."/>
            <person name="Brakhage A.A."/>
            <person name="Petzke L."/>
            <person name="Valiante V."/>
        </authorList>
    </citation>
    <scope>NUCLEOTIDE SEQUENCE [LARGE SCALE GENOMIC DNA]</scope>
    <source>
        <strain evidence="13">SF006504</strain>
    </source>
</reference>
<evidence type="ECO:0000256" key="4">
    <source>
        <dbReference type="ARBA" id="ARBA00022801"/>
    </source>
</evidence>
<evidence type="ECO:0000256" key="7">
    <source>
        <dbReference type="ARBA" id="ARBA00023295"/>
    </source>
</evidence>
<evidence type="ECO:0000256" key="8">
    <source>
        <dbReference type="ARBA" id="ARBA00023326"/>
    </source>
</evidence>
<accession>A0A0U5H7Q6</accession>
<dbReference type="Pfam" id="PF00704">
    <property type="entry name" value="Glyco_hydro_18"/>
    <property type="match status" value="1"/>
</dbReference>
<dbReference type="SUPFAM" id="SSF51445">
    <property type="entry name" value="(Trans)glycosidases"/>
    <property type="match status" value="1"/>
</dbReference>
<evidence type="ECO:0000256" key="2">
    <source>
        <dbReference type="ARBA" id="ARBA00008682"/>
    </source>
</evidence>
<keyword evidence="7 9" id="KW-0326">Glycosidase</keyword>
<protein>
    <recommendedName>
        <fullName evidence="3">chitinase</fullName>
        <ecNumber evidence="3">3.2.1.14</ecNumber>
    </recommendedName>
</protein>
<comment type="similarity">
    <text evidence="2">Belongs to the glycosyl hydrolase 18 family. Chitinase class V subfamily.</text>
</comment>
<dbReference type="PANTHER" id="PTHR11177:SF402">
    <property type="entry name" value="CHITINASE"/>
    <property type="match status" value="1"/>
</dbReference>
<dbReference type="OrthoDB" id="73875at2759"/>
<dbReference type="GO" id="GO:0008061">
    <property type="term" value="F:chitin binding"/>
    <property type="evidence" value="ECO:0007669"/>
    <property type="project" value="InterPro"/>
</dbReference>
<gene>
    <name evidence="12" type="ORF">ASPCAL13241</name>
</gene>
<dbReference type="EMBL" id="CDMC01000017">
    <property type="protein sequence ID" value="CEL10116.1"/>
    <property type="molecule type" value="Genomic_DNA"/>
</dbReference>
<dbReference type="PROSITE" id="PS01095">
    <property type="entry name" value="GH18_1"/>
    <property type="match status" value="1"/>
</dbReference>
<evidence type="ECO:0000313" key="13">
    <source>
        <dbReference type="Proteomes" id="UP000054771"/>
    </source>
</evidence>
<dbReference type="PANTHER" id="PTHR11177">
    <property type="entry name" value="CHITINASE"/>
    <property type="match status" value="1"/>
</dbReference>
<dbReference type="InterPro" id="IPR050314">
    <property type="entry name" value="Glycosyl_Hydrlase_18"/>
</dbReference>
<keyword evidence="4 9" id="KW-0378">Hydrolase</keyword>
<dbReference type="InterPro" id="IPR001579">
    <property type="entry name" value="Glyco_hydro_18_chit_AS"/>
</dbReference>
<keyword evidence="13" id="KW-1185">Reference proteome</keyword>
<dbReference type="AlphaFoldDB" id="A0A0U5H7Q6"/>